<evidence type="ECO:0000256" key="1">
    <source>
        <dbReference type="SAM" id="SignalP"/>
    </source>
</evidence>
<organism evidence="2 3">
    <name type="scientific">Aporhodopirellula aestuarii</name>
    <dbReference type="NCBI Taxonomy" id="2950107"/>
    <lineage>
        <taxon>Bacteria</taxon>
        <taxon>Pseudomonadati</taxon>
        <taxon>Planctomycetota</taxon>
        <taxon>Planctomycetia</taxon>
        <taxon>Pirellulales</taxon>
        <taxon>Pirellulaceae</taxon>
        <taxon>Aporhodopirellula</taxon>
    </lineage>
</organism>
<name>A0ABT0UBG8_9BACT</name>
<dbReference type="RefSeq" id="WP_250932225.1">
    <property type="nucleotide sequence ID" value="NZ_JAMQBK010000083.1"/>
</dbReference>
<evidence type="ECO:0000313" key="3">
    <source>
        <dbReference type="Proteomes" id="UP001202961"/>
    </source>
</evidence>
<sequence length="397" mass="44524">MTKMPMNRLLNPRWLAALLLATMAISASAAFADGPSLLRMFSRGNNNVEADASKAYELTQEDGPWMILAHTFVGEGSHERAERLVLEIRRDLKLPAFVYEEDFDFSGDVNPGSPIRTSGGSSMPQRRMKYKNQIRYKAHAVLVGEYDSSQHPQIDSDLQRIKTASCEVFGDEKEMAAETDLRNPVTAVKALHHQLTQRFGDKKLGSMGNAFLTRNPMLPDDFFQAPQVDSFVRSLNEDKKHNLLSCPGKYTVVVRTFSGFNTIVDGKKDKTFIPNGDRLERCGADANRMVTLLRADGIEAYQFHDRTQSIVTIGSFETLGRELPNGGFEYTPEILRVMNEYRAFNLDPKLAEHVKQQTTQGIPVKCVAERFPFDIQPTPIAVPKASKRSLYGAASRR</sequence>
<evidence type="ECO:0000313" key="2">
    <source>
        <dbReference type="EMBL" id="MCM2374338.1"/>
    </source>
</evidence>
<dbReference type="EMBL" id="JAMQBK010000083">
    <property type="protein sequence ID" value="MCM2374338.1"/>
    <property type="molecule type" value="Genomic_DNA"/>
</dbReference>
<keyword evidence="1" id="KW-0732">Signal</keyword>
<feature type="chain" id="PRO_5046821004" evidence="1">
    <location>
        <begin position="33"/>
        <end position="397"/>
    </location>
</feature>
<keyword evidence="3" id="KW-1185">Reference proteome</keyword>
<accession>A0ABT0UBG8</accession>
<gene>
    <name evidence="2" type="ORF">NB063_27280</name>
</gene>
<protein>
    <submittedName>
        <fullName evidence="2">Uncharacterized protein</fullName>
    </submittedName>
</protein>
<proteinExistence type="predicted"/>
<reference evidence="2 3" key="1">
    <citation type="journal article" date="2022" name="Syst. Appl. Microbiol.">
        <title>Rhodopirellula aestuarii sp. nov., a novel member of the genus Rhodopirellula isolated from brackish sediments collected in the Tagus River estuary, Portugal.</title>
        <authorList>
            <person name="Vitorino I.R."/>
            <person name="Klimek D."/>
            <person name="Calusinska M."/>
            <person name="Lobo-da-Cunha A."/>
            <person name="Vasconcelos V."/>
            <person name="Lage O.M."/>
        </authorList>
    </citation>
    <scope>NUCLEOTIDE SEQUENCE [LARGE SCALE GENOMIC DNA]</scope>
    <source>
        <strain evidence="2 3">ICT_H3.1</strain>
    </source>
</reference>
<comment type="caution">
    <text evidence="2">The sequence shown here is derived from an EMBL/GenBank/DDBJ whole genome shotgun (WGS) entry which is preliminary data.</text>
</comment>
<feature type="signal peptide" evidence="1">
    <location>
        <begin position="1"/>
        <end position="32"/>
    </location>
</feature>
<dbReference type="Proteomes" id="UP001202961">
    <property type="component" value="Unassembled WGS sequence"/>
</dbReference>